<dbReference type="PANTHER" id="PTHR23389:SF9">
    <property type="entry name" value="DNA LIGASE"/>
    <property type="match status" value="1"/>
</dbReference>
<organism evidence="18 19">
    <name type="scientific">Ignavigranum ruoffiae</name>
    <dbReference type="NCBI Taxonomy" id="89093"/>
    <lineage>
        <taxon>Bacteria</taxon>
        <taxon>Bacillati</taxon>
        <taxon>Bacillota</taxon>
        <taxon>Bacilli</taxon>
        <taxon>Lactobacillales</taxon>
        <taxon>Aerococcaceae</taxon>
        <taxon>Ignavigranum</taxon>
    </lineage>
</organism>
<evidence type="ECO:0000259" key="17">
    <source>
        <dbReference type="PROSITE" id="PS50172"/>
    </source>
</evidence>
<dbReference type="STRING" id="89093.SAMN04488558_102116"/>
<evidence type="ECO:0000256" key="14">
    <source>
        <dbReference type="ARBA" id="ARBA00060881"/>
    </source>
</evidence>
<dbReference type="FunFam" id="3.30.470.30:FF:000001">
    <property type="entry name" value="DNA ligase"/>
    <property type="match status" value="1"/>
</dbReference>
<dbReference type="NCBIfam" id="NF005932">
    <property type="entry name" value="PRK07956.1"/>
    <property type="match status" value="1"/>
</dbReference>
<proteinExistence type="inferred from homology"/>
<name>A0A1H9AZ68_9LACT</name>
<dbReference type="GO" id="GO:0005829">
    <property type="term" value="C:cytosol"/>
    <property type="evidence" value="ECO:0007669"/>
    <property type="project" value="TreeGrafter"/>
</dbReference>
<dbReference type="Pfam" id="PF03119">
    <property type="entry name" value="DNA_ligase_ZBD"/>
    <property type="match status" value="1"/>
</dbReference>
<dbReference type="CDD" id="cd17748">
    <property type="entry name" value="BRCT_DNA_ligase_like"/>
    <property type="match status" value="1"/>
</dbReference>
<comment type="catalytic activity">
    <reaction evidence="13 15 16">
        <text>NAD(+) + (deoxyribonucleotide)n-3'-hydroxyl + 5'-phospho-(deoxyribonucleotide)m = (deoxyribonucleotide)n+m + AMP + beta-nicotinamide D-nucleotide.</text>
        <dbReference type="EC" id="6.5.1.2"/>
    </reaction>
</comment>
<evidence type="ECO:0000256" key="4">
    <source>
        <dbReference type="ARBA" id="ARBA00022598"/>
    </source>
</evidence>
<comment type="function">
    <text evidence="1 15">DNA ligase that catalyzes the formation of phosphodiester linkages between 5'-phosphoryl and 3'-hydroxyl groups in double-stranded DNA using NAD as a coenzyme and as the energy source for the reaction. It is essential for DNA replication and repair of damaged DNA.</text>
</comment>
<dbReference type="PROSITE" id="PS01056">
    <property type="entry name" value="DNA_LIGASE_N2"/>
    <property type="match status" value="1"/>
</dbReference>
<evidence type="ECO:0000256" key="15">
    <source>
        <dbReference type="HAMAP-Rule" id="MF_01588"/>
    </source>
</evidence>
<dbReference type="Gene3D" id="1.10.150.20">
    <property type="entry name" value="5' to 3' exonuclease, C-terminal subdomain"/>
    <property type="match status" value="2"/>
</dbReference>
<evidence type="ECO:0000256" key="10">
    <source>
        <dbReference type="ARBA" id="ARBA00023027"/>
    </source>
</evidence>
<reference evidence="18 19" key="1">
    <citation type="submission" date="2016-10" db="EMBL/GenBank/DDBJ databases">
        <authorList>
            <person name="de Groot N.N."/>
        </authorList>
    </citation>
    <scope>NUCLEOTIDE SEQUENCE [LARGE SCALE GENOMIC DNA]</scope>
    <source>
        <strain evidence="18 19">DSM 15695</strain>
    </source>
</reference>
<evidence type="ECO:0000256" key="9">
    <source>
        <dbReference type="ARBA" id="ARBA00022842"/>
    </source>
</evidence>
<evidence type="ECO:0000256" key="2">
    <source>
        <dbReference type="ARBA" id="ARBA00012722"/>
    </source>
</evidence>
<keyword evidence="6 15" id="KW-0479">Metal-binding</keyword>
<dbReference type="Gene3D" id="6.20.10.30">
    <property type="match status" value="1"/>
</dbReference>
<dbReference type="SUPFAM" id="SSF56091">
    <property type="entry name" value="DNA ligase/mRNA capping enzyme, catalytic domain"/>
    <property type="match status" value="1"/>
</dbReference>
<dbReference type="SUPFAM" id="SSF52113">
    <property type="entry name" value="BRCT domain"/>
    <property type="match status" value="1"/>
</dbReference>
<feature type="binding site" evidence="15">
    <location>
        <position position="425"/>
    </location>
    <ligand>
        <name>Zn(2+)</name>
        <dbReference type="ChEBI" id="CHEBI:29105"/>
    </ligand>
</feature>
<dbReference type="InterPro" id="IPR010994">
    <property type="entry name" value="RuvA_2-like"/>
</dbReference>
<evidence type="ECO:0000256" key="11">
    <source>
        <dbReference type="ARBA" id="ARBA00023204"/>
    </source>
</evidence>
<dbReference type="InterPro" id="IPR004149">
    <property type="entry name" value="Znf_DNAligase_C4"/>
</dbReference>
<dbReference type="RefSeq" id="WP_092570538.1">
    <property type="nucleotide sequence ID" value="NZ_CP149446.1"/>
</dbReference>
<dbReference type="PROSITE" id="PS01055">
    <property type="entry name" value="DNA_LIGASE_N1"/>
    <property type="match status" value="1"/>
</dbReference>
<feature type="binding site" evidence="15">
    <location>
        <position position="139"/>
    </location>
    <ligand>
        <name>NAD(+)</name>
        <dbReference type="ChEBI" id="CHEBI:57540"/>
    </ligand>
</feature>
<dbReference type="InterPro" id="IPR001357">
    <property type="entry name" value="BRCT_dom"/>
</dbReference>
<dbReference type="HAMAP" id="MF_01588">
    <property type="entry name" value="DNA_ligase_A"/>
    <property type="match status" value="1"/>
</dbReference>
<dbReference type="Pfam" id="PF14520">
    <property type="entry name" value="HHH_5"/>
    <property type="match status" value="1"/>
</dbReference>
<dbReference type="GO" id="GO:0003911">
    <property type="term" value="F:DNA ligase (NAD+) activity"/>
    <property type="evidence" value="ECO:0007669"/>
    <property type="project" value="UniProtKB-UniRule"/>
</dbReference>
<dbReference type="InterPro" id="IPR013839">
    <property type="entry name" value="DNAligase_adenylation"/>
</dbReference>
<dbReference type="AlphaFoldDB" id="A0A1H9AZ68"/>
<dbReference type="Pfam" id="PF12826">
    <property type="entry name" value="HHH_2"/>
    <property type="match status" value="1"/>
</dbReference>
<evidence type="ECO:0000256" key="8">
    <source>
        <dbReference type="ARBA" id="ARBA00022833"/>
    </source>
</evidence>
<dbReference type="FunFam" id="1.10.150.20:FF:000006">
    <property type="entry name" value="DNA ligase"/>
    <property type="match status" value="1"/>
</dbReference>
<dbReference type="NCBIfam" id="TIGR00575">
    <property type="entry name" value="dnlj"/>
    <property type="match status" value="1"/>
</dbReference>
<evidence type="ECO:0000256" key="16">
    <source>
        <dbReference type="RuleBase" id="RU000618"/>
    </source>
</evidence>
<evidence type="ECO:0000313" key="18">
    <source>
        <dbReference type="EMBL" id="SEP81787.1"/>
    </source>
</evidence>
<dbReference type="GO" id="GO:0006281">
    <property type="term" value="P:DNA repair"/>
    <property type="evidence" value="ECO:0007669"/>
    <property type="project" value="UniProtKB-KW"/>
</dbReference>
<feature type="binding site" evidence="15">
    <location>
        <position position="313"/>
    </location>
    <ligand>
        <name>NAD(+)</name>
        <dbReference type="ChEBI" id="CHEBI:57540"/>
    </ligand>
</feature>
<gene>
    <name evidence="15" type="primary">ligA</name>
    <name evidence="18" type="ORF">SAMN04488558_102116</name>
</gene>
<keyword evidence="19" id="KW-1185">Reference proteome</keyword>
<dbReference type="FunFam" id="1.10.287.610:FF:000002">
    <property type="entry name" value="DNA ligase"/>
    <property type="match status" value="1"/>
</dbReference>
<evidence type="ECO:0000256" key="5">
    <source>
        <dbReference type="ARBA" id="ARBA00022705"/>
    </source>
</evidence>
<comment type="cofactor">
    <cofactor evidence="15">
        <name>Mg(2+)</name>
        <dbReference type="ChEBI" id="CHEBI:18420"/>
    </cofactor>
    <cofactor evidence="15">
        <name>Mn(2+)</name>
        <dbReference type="ChEBI" id="CHEBI:29035"/>
    </cofactor>
</comment>
<dbReference type="PROSITE" id="PS50172">
    <property type="entry name" value="BRCT"/>
    <property type="match status" value="1"/>
</dbReference>
<dbReference type="EMBL" id="FOEN01000002">
    <property type="protein sequence ID" value="SEP81787.1"/>
    <property type="molecule type" value="Genomic_DNA"/>
</dbReference>
<evidence type="ECO:0000256" key="13">
    <source>
        <dbReference type="ARBA" id="ARBA00034005"/>
    </source>
</evidence>
<dbReference type="InterPro" id="IPR018239">
    <property type="entry name" value="DNA_ligase_AS"/>
</dbReference>
<dbReference type="CDD" id="cd00114">
    <property type="entry name" value="LIGANc"/>
    <property type="match status" value="1"/>
</dbReference>
<dbReference type="SUPFAM" id="SSF47781">
    <property type="entry name" value="RuvA domain 2-like"/>
    <property type="match status" value="1"/>
</dbReference>
<dbReference type="InterPro" id="IPR012340">
    <property type="entry name" value="NA-bd_OB-fold"/>
</dbReference>
<evidence type="ECO:0000256" key="12">
    <source>
        <dbReference type="ARBA" id="ARBA00023211"/>
    </source>
</evidence>
<keyword evidence="4 15" id="KW-0436">Ligase</keyword>
<dbReference type="SMART" id="SM00532">
    <property type="entry name" value="LIGANc"/>
    <property type="match status" value="1"/>
</dbReference>
<dbReference type="FunFam" id="1.10.150.20:FF:000007">
    <property type="entry name" value="DNA ligase"/>
    <property type="match status" value="1"/>
</dbReference>
<dbReference type="FunFam" id="2.40.50.140:FF:000012">
    <property type="entry name" value="DNA ligase"/>
    <property type="match status" value="1"/>
</dbReference>
<dbReference type="Pfam" id="PF03120">
    <property type="entry name" value="OB_DNA_ligase"/>
    <property type="match status" value="1"/>
</dbReference>
<keyword evidence="9 15" id="KW-0460">Magnesium</keyword>
<feature type="domain" description="BRCT" evidence="17">
    <location>
        <begin position="592"/>
        <end position="675"/>
    </location>
</feature>
<accession>A0A1H9AZ68</accession>
<feature type="binding site" evidence="15">
    <location>
        <begin position="86"/>
        <end position="87"/>
    </location>
    <ligand>
        <name>NAD(+)</name>
        <dbReference type="ChEBI" id="CHEBI:57540"/>
    </ligand>
</feature>
<keyword evidence="8 15" id="KW-0862">Zinc</keyword>
<keyword evidence="12 15" id="KW-0464">Manganese</keyword>
<dbReference type="InterPro" id="IPR004150">
    <property type="entry name" value="NAD_DNA_ligase_OB"/>
</dbReference>
<keyword evidence="7 15" id="KW-0227">DNA damage</keyword>
<dbReference type="SMART" id="SM00292">
    <property type="entry name" value="BRCT"/>
    <property type="match status" value="1"/>
</dbReference>
<dbReference type="Pfam" id="PF01653">
    <property type="entry name" value="DNA_ligase_aden"/>
    <property type="match status" value="1"/>
</dbReference>
<keyword evidence="5 15" id="KW-0235">DNA replication</keyword>
<dbReference type="PIRSF" id="PIRSF001604">
    <property type="entry name" value="LigA"/>
    <property type="match status" value="1"/>
</dbReference>
<evidence type="ECO:0000256" key="1">
    <source>
        <dbReference type="ARBA" id="ARBA00004067"/>
    </source>
</evidence>
<dbReference type="InterPro" id="IPR033136">
    <property type="entry name" value="DNA_ligase_CS"/>
</dbReference>
<sequence>MPNLNQQEAQKRIDELIELLNQYAYQYYVLDEPTVTDYDYDMLYRELESLEKAYPDFIRQDSPTQRVGDQLLSGFNKFRHKVPMYSLNNAFSAEEVANFLDRVIQQLGHQVEFMVECKIDGLAISLTYEGGQFVNGATRGDGTVGEDISQNLRTIKSMPLRLQTPIDLIVRGEAYMPKAVFLELNQGREESGQVPLANPRNAAAGALRQIDPKVTAQRKLNLFLYSAVIGEDFQPSSQAELFEELEKIGLRTNPFRKLCQTKEEVIEFLQQIEQQRQSLDYEIDGAVIKVNRFEDQDRLGFTVKAPRWAIAYKFKAEQAETEVLEVEWTVGRTGVVTPTAVMSPVQLAGTKVQRASLHNVDYIKNLDIRLHDRVILQKAGDIIPEVVSVLVDQRPEDSEPLSIPDHCPVCQSKLVRLDEEVALRCINLACPAQQLAQISHFTSRDAMNIVGIGEKVVGKLLEQELIHDVADLYDLEVADFLKLPQTKEKSAENYYQSIQASKDQDLAKLIFGLGIRHVGAKAARLLADHFMSMDALQAASAEEISQIEGIGPMISHSIRAYMENEESLNLLKRLEAAGLKLSRDKDENQITQESSYWQDKTVVVTGSLSTYTRNEIKDLLSQLGANVTSSVSKQTDLLVVGEKAGSKLTKAQDLGVPVINEAELLEKLNEVDANE</sequence>
<dbReference type="Proteomes" id="UP000198833">
    <property type="component" value="Unassembled WGS sequence"/>
</dbReference>
<dbReference type="OrthoDB" id="9759736at2"/>
<protein>
    <recommendedName>
        <fullName evidence="3 15">DNA ligase</fullName>
        <ecNumber evidence="2 15">6.5.1.2</ecNumber>
    </recommendedName>
    <alternativeName>
        <fullName evidence="15">Polydeoxyribonucleotide synthase [NAD(+)]</fullName>
    </alternativeName>
</protein>
<evidence type="ECO:0000256" key="7">
    <source>
        <dbReference type="ARBA" id="ARBA00022763"/>
    </source>
</evidence>
<dbReference type="InterPro" id="IPR036420">
    <property type="entry name" value="BRCT_dom_sf"/>
</dbReference>
<keyword evidence="10 15" id="KW-0520">NAD</keyword>
<dbReference type="EC" id="6.5.1.2" evidence="2 15"/>
<dbReference type="Gene3D" id="1.10.287.610">
    <property type="entry name" value="Helix hairpin bin"/>
    <property type="match status" value="1"/>
</dbReference>
<dbReference type="SUPFAM" id="SSF50249">
    <property type="entry name" value="Nucleic acid-binding proteins"/>
    <property type="match status" value="1"/>
</dbReference>
<dbReference type="Gene3D" id="3.30.470.30">
    <property type="entry name" value="DNA ligase/mRNA capping enzyme"/>
    <property type="match status" value="1"/>
</dbReference>
<feature type="binding site" evidence="15">
    <location>
        <position position="410"/>
    </location>
    <ligand>
        <name>Zn(2+)</name>
        <dbReference type="ChEBI" id="CHEBI:29105"/>
    </ligand>
</feature>
<feature type="binding site" evidence="15">
    <location>
        <position position="430"/>
    </location>
    <ligand>
        <name>Zn(2+)</name>
        <dbReference type="ChEBI" id="CHEBI:29105"/>
    </ligand>
</feature>
<dbReference type="Gene3D" id="3.40.50.10190">
    <property type="entry name" value="BRCT domain"/>
    <property type="match status" value="1"/>
</dbReference>
<feature type="binding site" evidence="15">
    <location>
        <position position="173"/>
    </location>
    <ligand>
        <name>NAD(+)</name>
        <dbReference type="ChEBI" id="CHEBI:57540"/>
    </ligand>
</feature>
<dbReference type="InterPro" id="IPR013840">
    <property type="entry name" value="DNAligase_N"/>
</dbReference>
<feature type="binding site" evidence="15">
    <location>
        <position position="116"/>
    </location>
    <ligand>
        <name>NAD(+)</name>
        <dbReference type="ChEBI" id="CHEBI:57540"/>
    </ligand>
</feature>
<dbReference type="PANTHER" id="PTHR23389">
    <property type="entry name" value="CHROMOSOME TRANSMISSION FIDELITY FACTOR 18"/>
    <property type="match status" value="1"/>
</dbReference>
<feature type="active site" description="N6-AMP-lysine intermediate" evidence="15">
    <location>
        <position position="118"/>
    </location>
</feature>
<dbReference type="Pfam" id="PF00533">
    <property type="entry name" value="BRCT"/>
    <property type="match status" value="1"/>
</dbReference>
<dbReference type="GO" id="GO:0006260">
    <property type="term" value="P:DNA replication"/>
    <property type="evidence" value="ECO:0007669"/>
    <property type="project" value="UniProtKB-KW"/>
</dbReference>
<keyword evidence="11 15" id="KW-0234">DNA repair</keyword>
<feature type="binding site" evidence="15">
    <location>
        <position position="289"/>
    </location>
    <ligand>
        <name>NAD(+)</name>
        <dbReference type="ChEBI" id="CHEBI:57540"/>
    </ligand>
</feature>
<evidence type="ECO:0000256" key="6">
    <source>
        <dbReference type="ARBA" id="ARBA00022723"/>
    </source>
</evidence>
<feature type="binding site" evidence="15">
    <location>
        <position position="407"/>
    </location>
    <ligand>
        <name>Zn(2+)</name>
        <dbReference type="ChEBI" id="CHEBI:29105"/>
    </ligand>
</feature>
<evidence type="ECO:0000313" key="19">
    <source>
        <dbReference type="Proteomes" id="UP000198833"/>
    </source>
</evidence>
<dbReference type="InterPro" id="IPR041663">
    <property type="entry name" value="DisA/LigA_HHH"/>
</dbReference>
<dbReference type="InterPro" id="IPR001679">
    <property type="entry name" value="DNA_ligase"/>
</dbReference>
<feature type="binding site" evidence="15">
    <location>
        <begin position="37"/>
        <end position="41"/>
    </location>
    <ligand>
        <name>NAD(+)</name>
        <dbReference type="ChEBI" id="CHEBI:57540"/>
    </ligand>
</feature>
<evidence type="ECO:0000256" key="3">
    <source>
        <dbReference type="ARBA" id="ARBA00013308"/>
    </source>
</evidence>
<comment type="similarity">
    <text evidence="14 15">Belongs to the NAD-dependent DNA ligase family. LigA subfamily.</text>
</comment>
<dbReference type="Gene3D" id="2.40.50.140">
    <property type="entry name" value="Nucleic acid-binding proteins"/>
    <property type="match status" value="1"/>
</dbReference>
<dbReference type="GO" id="GO:0046872">
    <property type="term" value="F:metal ion binding"/>
    <property type="evidence" value="ECO:0007669"/>
    <property type="project" value="UniProtKB-KW"/>
</dbReference>